<dbReference type="EMBL" id="JAXOVC010000011">
    <property type="protein sequence ID" value="KAK4495632.1"/>
    <property type="molecule type" value="Genomic_DNA"/>
</dbReference>
<sequence length="128" mass="14007">MNFADVVVGSGDSNEGETVNIQPPRGLQGAPTIQSVTITVNDENGIDDEDPIDKSLWEEADEHTRDEQDGLVKLPESVTVTDGATEMDSYASSDLTCHVCQFDVTTDEQTKAKNYSLKEPPLRLSYTQ</sequence>
<organism evidence="2 3">
    <name type="scientific">Zasmidium cellare</name>
    <name type="common">Wine cellar mold</name>
    <name type="synonym">Racodium cellare</name>
    <dbReference type="NCBI Taxonomy" id="395010"/>
    <lineage>
        <taxon>Eukaryota</taxon>
        <taxon>Fungi</taxon>
        <taxon>Dikarya</taxon>
        <taxon>Ascomycota</taxon>
        <taxon>Pezizomycotina</taxon>
        <taxon>Dothideomycetes</taxon>
        <taxon>Dothideomycetidae</taxon>
        <taxon>Mycosphaerellales</taxon>
        <taxon>Mycosphaerellaceae</taxon>
        <taxon>Zasmidium</taxon>
    </lineage>
</organism>
<gene>
    <name evidence="2" type="ORF">PRZ48_012900</name>
</gene>
<accession>A0ABR0E2I9</accession>
<evidence type="ECO:0000256" key="1">
    <source>
        <dbReference type="SAM" id="MobiDB-lite"/>
    </source>
</evidence>
<reference evidence="2 3" key="1">
    <citation type="journal article" date="2023" name="G3 (Bethesda)">
        <title>A chromosome-level genome assembly of Zasmidium syzygii isolated from banana leaves.</title>
        <authorList>
            <person name="van Westerhoven A.C."/>
            <person name="Mehrabi R."/>
            <person name="Talebi R."/>
            <person name="Steentjes M.B.F."/>
            <person name="Corcolon B."/>
            <person name="Chong P.A."/>
            <person name="Kema G.H.J."/>
            <person name="Seidl M.F."/>
        </authorList>
    </citation>
    <scope>NUCLEOTIDE SEQUENCE [LARGE SCALE GENOMIC DNA]</scope>
    <source>
        <strain evidence="2 3">P124</strain>
    </source>
</reference>
<feature type="compositionally biased region" description="Polar residues" evidence="1">
    <location>
        <begin position="11"/>
        <end position="21"/>
    </location>
</feature>
<name>A0ABR0E2I9_ZASCE</name>
<evidence type="ECO:0000313" key="3">
    <source>
        <dbReference type="Proteomes" id="UP001305779"/>
    </source>
</evidence>
<evidence type="ECO:0000313" key="2">
    <source>
        <dbReference type="EMBL" id="KAK4495632.1"/>
    </source>
</evidence>
<keyword evidence="3" id="KW-1185">Reference proteome</keyword>
<proteinExistence type="predicted"/>
<dbReference type="Proteomes" id="UP001305779">
    <property type="component" value="Unassembled WGS sequence"/>
</dbReference>
<protein>
    <submittedName>
        <fullName evidence="2">Uncharacterized protein</fullName>
    </submittedName>
</protein>
<comment type="caution">
    <text evidence="2">The sequence shown here is derived from an EMBL/GenBank/DDBJ whole genome shotgun (WGS) entry which is preliminary data.</text>
</comment>
<feature type="region of interest" description="Disordered" evidence="1">
    <location>
        <begin position="1"/>
        <end position="29"/>
    </location>
</feature>